<dbReference type="Proteomes" id="UP000077069">
    <property type="component" value="Unassembled WGS sequence"/>
</dbReference>
<dbReference type="GO" id="GO:0031011">
    <property type="term" value="C:Ino80 complex"/>
    <property type="evidence" value="ECO:0007669"/>
    <property type="project" value="InterPro"/>
</dbReference>
<feature type="region of interest" description="Disordered" evidence="1">
    <location>
        <begin position="247"/>
        <end position="355"/>
    </location>
</feature>
<dbReference type="AlphaFoldDB" id="A0A177D045"/>
<dbReference type="STRING" id="1460663.A0A177D045"/>
<dbReference type="InParanoid" id="A0A177D045"/>
<dbReference type="OrthoDB" id="4095124at2759"/>
<gene>
    <name evidence="4" type="ORF">CC84DRAFT_1080344</name>
</gene>
<organism evidence="4 5">
    <name type="scientific">Paraphaeosphaeria sporulosa</name>
    <dbReference type="NCBI Taxonomy" id="1460663"/>
    <lineage>
        <taxon>Eukaryota</taxon>
        <taxon>Fungi</taxon>
        <taxon>Dikarya</taxon>
        <taxon>Ascomycota</taxon>
        <taxon>Pezizomycotina</taxon>
        <taxon>Dothideomycetes</taxon>
        <taxon>Pleosporomycetidae</taxon>
        <taxon>Pleosporales</taxon>
        <taxon>Massarineae</taxon>
        <taxon>Didymosphaeriaceae</taxon>
        <taxon>Paraphaeosphaeria</taxon>
    </lineage>
</organism>
<dbReference type="Pfam" id="PF14612">
    <property type="entry name" value="Ino80_Iec3"/>
    <property type="match status" value="1"/>
</dbReference>
<dbReference type="GO" id="GO:0006338">
    <property type="term" value="P:chromatin remodeling"/>
    <property type="evidence" value="ECO:0007669"/>
    <property type="project" value="InterPro"/>
</dbReference>
<feature type="region of interest" description="Disordered" evidence="1">
    <location>
        <begin position="1"/>
        <end position="35"/>
    </location>
</feature>
<proteinExistence type="predicted"/>
<reference evidence="4 5" key="1">
    <citation type="submission" date="2016-05" db="EMBL/GenBank/DDBJ databases">
        <title>Comparative analysis of secretome profiles of manganese(II)-oxidizing ascomycete fungi.</title>
        <authorList>
            <consortium name="DOE Joint Genome Institute"/>
            <person name="Zeiner C.A."/>
            <person name="Purvine S.O."/>
            <person name="Zink E.M."/>
            <person name="Wu S."/>
            <person name="Pasa-Tolic L."/>
            <person name="Chaput D.L."/>
            <person name="Haridas S."/>
            <person name="Grigoriev I.V."/>
            <person name="Santelli C.M."/>
            <person name="Hansel C.M."/>
        </authorList>
    </citation>
    <scope>NUCLEOTIDE SEQUENCE [LARGE SCALE GENOMIC DNA]</scope>
    <source>
        <strain evidence="4 5">AP3s5-JAC2a</strain>
    </source>
</reference>
<evidence type="ECO:0000259" key="3">
    <source>
        <dbReference type="Pfam" id="PF24244"/>
    </source>
</evidence>
<name>A0A177D045_9PLEO</name>
<evidence type="ECO:0008006" key="6">
    <source>
        <dbReference type="Google" id="ProtNLM"/>
    </source>
</evidence>
<evidence type="ECO:0000313" key="5">
    <source>
        <dbReference type="Proteomes" id="UP000077069"/>
    </source>
</evidence>
<feature type="region of interest" description="Disordered" evidence="1">
    <location>
        <begin position="211"/>
        <end position="231"/>
    </location>
</feature>
<protein>
    <recommendedName>
        <fullName evidence="6">IEC3 subunit of the Ino80 complex, chromatin re-modelling-domain-containing protein</fullName>
    </recommendedName>
</protein>
<dbReference type="RefSeq" id="XP_018042845.1">
    <property type="nucleotide sequence ID" value="XM_018173890.1"/>
</dbReference>
<sequence length="355" mass="39023">MASPGDAPADAPPQPAVHAAHEHDGAQSKPVKRSWRRKYRKMRVRFDETMTASNNYILEEWKSQAVARRLREQNDQILDILLEMNDSARLPARLRLDLREQAEIDAKPTIEDPEVVQQRLNSLRTELANGIITADEYTRRAEALHNSQTIQLSRSLAGLEAKIPHSTEAPDPPIEGLDLSETAPGYMSPTHEEEYLALLDQAFADPNAFDARPIRIPSSHPPPTEKDLSVRNPDSVYSWLRKHQPQVFLQDKDPQHPENMAEKAAPKANAGARGKRQSAAAGTPGPKTDHEEDEGLEGEPGAPGKGGRKSKGGENDSAYRPKGGSSRAPKRKREDGEPAAKGNKRKRQSAAGAAA</sequence>
<dbReference type="GeneID" id="28757376"/>
<dbReference type="InterPro" id="IPR032742">
    <property type="entry name" value="Iec3_N"/>
</dbReference>
<evidence type="ECO:0000259" key="2">
    <source>
        <dbReference type="Pfam" id="PF14612"/>
    </source>
</evidence>
<dbReference type="EMBL" id="KV441548">
    <property type="protein sequence ID" value="OAG12480.1"/>
    <property type="molecule type" value="Genomic_DNA"/>
</dbReference>
<dbReference type="InterPro" id="IPR055449">
    <property type="entry name" value="Iec3-like_M"/>
</dbReference>
<dbReference type="Pfam" id="PF24244">
    <property type="entry name" value="Iec3-like_M"/>
    <property type="match status" value="1"/>
</dbReference>
<feature type="domain" description="INO80 complex subunit 3 N-terminal" evidence="2">
    <location>
        <begin position="33"/>
        <end position="100"/>
    </location>
</feature>
<keyword evidence="5" id="KW-1185">Reference proteome</keyword>
<feature type="compositionally biased region" description="Basic and acidic residues" evidence="1">
    <location>
        <begin position="250"/>
        <end position="265"/>
    </location>
</feature>
<evidence type="ECO:0000256" key="1">
    <source>
        <dbReference type="SAM" id="MobiDB-lite"/>
    </source>
</evidence>
<feature type="domain" description="INO80 complex subunit 3-like middle region" evidence="3">
    <location>
        <begin position="155"/>
        <end position="253"/>
    </location>
</feature>
<accession>A0A177D045</accession>
<evidence type="ECO:0000313" key="4">
    <source>
        <dbReference type="EMBL" id="OAG12480.1"/>
    </source>
</evidence>